<protein>
    <submittedName>
        <fullName evidence="6">Radical SAM protein</fullName>
    </submittedName>
</protein>
<dbReference type="CDD" id="cd01335">
    <property type="entry name" value="Radical_SAM"/>
    <property type="match status" value="1"/>
</dbReference>
<feature type="domain" description="Radical SAM core" evidence="5">
    <location>
        <begin position="54"/>
        <end position="271"/>
    </location>
</feature>
<dbReference type="SUPFAM" id="SSF102114">
    <property type="entry name" value="Radical SAM enzymes"/>
    <property type="match status" value="1"/>
</dbReference>
<comment type="caution">
    <text evidence="6">The sequence shown here is derived from an EMBL/GenBank/DDBJ whole genome shotgun (WGS) entry which is preliminary data.</text>
</comment>
<dbReference type="InterPro" id="IPR058240">
    <property type="entry name" value="rSAM_sf"/>
</dbReference>
<evidence type="ECO:0000256" key="4">
    <source>
        <dbReference type="ARBA" id="ARBA00023014"/>
    </source>
</evidence>
<evidence type="ECO:0000259" key="5">
    <source>
        <dbReference type="PROSITE" id="PS51918"/>
    </source>
</evidence>
<evidence type="ECO:0000256" key="3">
    <source>
        <dbReference type="ARBA" id="ARBA00023004"/>
    </source>
</evidence>
<dbReference type="SFLD" id="SFLDS00029">
    <property type="entry name" value="Radical_SAM"/>
    <property type="match status" value="1"/>
</dbReference>
<evidence type="ECO:0000256" key="2">
    <source>
        <dbReference type="ARBA" id="ARBA00022723"/>
    </source>
</evidence>
<sequence>MDLNQYMEQGIHAIAHTAAKFYLTDKQGRRFLAGFIPALKKSADIRKSKEASGLHVPPFLIASITSSCNLHCSGCYARADGMCCDSGEPEDDLTDSEWEKVFSQASQLGVSFVLLAGGEPLLRRDVLEAAAAYKNMTFPVFTNGLLLQDSYLDLFDDNRNLIPVISVEGRKERTDLRRGAGVAEKIEHLMEALKERGILFAVSITVTSENVHEIAGEQHLDELRKKGCGVVFYIEYVPAETGTEELVLSSEQLAWLTEETLRLKKRYKDMAILSFPGDEQFMGGCLAAGRGFFHISPKGSAEPCPFSPFSRLNVKREGLEKILTSSFFRQVREIEERAQDHHGGCTLFLHQQEVKSLL</sequence>
<evidence type="ECO:0000313" key="7">
    <source>
        <dbReference type="Proteomes" id="UP001065549"/>
    </source>
</evidence>
<dbReference type="GO" id="GO:0046872">
    <property type="term" value="F:metal ion binding"/>
    <property type="evidence" value="ECO:0007669"/>
    <property type="project" value="UniProtKB-KW"/>
</dbReference>
<dbReference type="Proteomes" id="UP001065549">
    <property type="component" value="Unassembled WGS sequence"/>
</dbReference>
<dbReference type="PROSITE" id="PS51918">
    <property type="entry name" value="RADICAL_SAM"/>
    <property type="match status" value="1"/>
</dbReference>
<keyword evidence="1" id="KW-0949">S-adenosyl-L-methionine</keyword>
<keyword evidence="4" id="KW-0411">Iron-sulfur</keyword>
<dbReference type="Pfam" id="PF04055">
    <property type="entry name" value="Radical_SAM"/>
    <property type="match status" value="1"/>
</dbReference>
<dbReference type="GO" id="GO:0003824">
    <property type="term" value="F:catalytic activity"/>
    <property type="evidence" value="ECO:0007669"/>
    <property type="project" value="InterPro"/>
</dbReference>
<proteinExistence type="predicted"/>
<dbReference type="GO" id="GO:0051536">
    <property type="term" value="F:iron-sulfur cluster binding"/>
    <property type="evidence" value="ECO:0007669"/>
    <property type="project" value="UniProtKB-KW"/>
</dbReference>
<dbReference type="SFLD" id="SFLDG01386">
    <property type="entry name" value="main_SPASM_domain-containing"/>
    <property type="match status" value="1"/>
</dbReference>
<keyword evidence="2" id="KW-0479">Metal-binding</keyword>
<gene>
    <name evidence="6" type="ORF">OBO34_07930</name>
</gene>
<dbReference type="CDD" id="cd21128">
    <property type="entry name" value="SPASM_rSAM"/>
    <property type="match status" value="1"/>
</dbReference>
<dbReference type="Gene3D" id="3.20.20.70">
    <property type="entry name" value="Aldolase class I"/>
    <property type="match status" value="1"/>
</dbReference>
<keyword evidence="7" id="KW-1185">Reference proteome</keyword>
<dbReference type="PANTHER" id="PTHR43524:SF1">
    <property type="entry name" value="RADICAL SAM SUPERFAMILY PROTEIN"/>
    <property type="match status" value="1"/>
</dbReference>
<evidence type="ECO:0000313" key="6">
    <source>
        <dbReference type="EMBL" id="MCU7378283.1"/>
    </source>
</evidence>
<keyword evidence="3" id="KW-0408">Iron</keyword>
<name>A0A9J6QU03_9FIRM</name>
<dbReference type="PANTHER" id="PTHR43524">
    <property type="entry name" value="RADICAL SAM SUPERFAMILY PROTEIN"/>
    <property type="match status" value="1"/>
</dbReference>
<dbReference type="SFLD" id="SFLDG01067">
    <property type="entry name" value="SPASM/twitch_domain_containing"/>
    <property type="match status" value="1"/>
</dbReference>
<dbReference type="EMBL" id="JAOSHN010000003">
    <property type="protein sequence ID" value="MCU7378283.1"/>
    <property type="molecule type" value="Genomic_DNA"/>
</dbReference>
<accession>A0A9J6QU03</accession>
<dbReference type="AlphaFoldDB" id="A0A9J6QU03"/>
<dbReference type="RefSeq" id="WP_148395900.1">
    <property type="nucleotide sequence ID" value="NZ_JAJAGH010000008.1"/>
</dbReference>
<dbReference type="InterPro" id="IPR007197">
    <property type="entry name" value="rSAM"/>
</dbReference>
<reference evidence="6" key="1">
    <citation type="submission" date="2022-09" db="EMBL/GenBank/DDBJ databases">
        <title>Culturomic study of gut microbiota in children with autism spectrum disorder.</title>
        <authorList>
            <person name="Efimov B.A."/>
            <person name="Chaplin A.V."/>
            <person name="Sokolova S.R."/>
            <person name="Pikina A.P."/>
            <person name="Korzhanova M."/>
            <person name="Belova V."/>
            <person name="Korostin D."/>
        </authorList>
    </citation>
    <scope>NUCLEOTIDE SEQUENCE</scope>
    <source>
        <strain evidence="6">ASD5510</strain>
    </source>
</reference>
<organism evidence="6 7">
    <name type="scientific">Hominibacterium faecale</name>
    <dbReference type="NCBI Taxonomy" id="2839743"/>
    <lineage>
        <taxon>Bacteria</taxon>
        <taxon>Bacillati</taxon>
        <taxon>Bacillota</taxon>
        <taxon>Clostridia</taxon>
        <taxon>Peptostreptococcales</taxon>
        <taxon>Anaerovoracaceae</taxon>
        <taxon>Hominibacterium</taxon>
    </lineage>
</organism>
<dbReference type="InterPro" id="IPR013785">
    <property type="entry name" value="Aldolase_TIM"/>
</dbReference>
<evidence type="ECO:0000256" key="1">
    <source>
        <dbReference type="ARBA" id="ARBA00022691"/>
    </source>
</evidence>